<feature type="transmembrane region" description="Helical" evidence="1">
    <location>
        <begin position="175"/>
        <end position="194"/>
    </location>
</feature>
<keyword evidence="1" id="KW-0472">Membrane</keyword>
<evidence type="ECO:0000256" key="2">
    <source>
        <dbReference type="SAM" id="SignalP"/>
    </source>
</evidence>
<evidence type="ECO:0000313" key="3">
    <source>
        <dbReference type="EMBL" id="MEV8467837.1"/>
    </source>
</evidence>
<sequence>MTFHRRTFLAVFAALFLGAAPVVAATVVADEAVSGEFGNNPNQSAVFGKDVGTVIGGQKNNGDSDFLFFDGFEDGTTSLDFSFTNVGGNWGGLNLRIKDEAFKNKNDWWSLEFGASYDKISDSTPLKISFALDGYTGPLAVAVDFFNADFKNGNGVSYVITKSGGLPPSNAPAPIPLPAGLPLAATGLGALVLARRFRRKR</sequence>
<keyword evidence="1" id="KW-0812">Transmembrane</keyword>
<organism evidence="3 4">
    <name type="scientific">Meridianimarinicoccus marinus</name>
    <dbReference type="NCBI Taxonomy" id="3231483"/>
    <lineage>
        <taxon>Bacteria</taxon>
        <taxon>Pseudomonadati</taxon>
        <taxon>Pseudomonadota</taxon>
        <taxon>Alphaproteobacteria</taxon>
        <taxon>Rhodobacterales</taxon>
        <taxon>Paracoccaceae</taxon>
        <taxon>Meridianimarinicoccus</taxon>
    </lineage>
</organism>
<gene>
    <name evidence="3" type="ORF">AB0T83_13735</name>
</gene>
<name>A0ABV3L9W6_9RHOB</name>
<keyword evidence="2" id="KW-0732">Signal</keyword>
<feature type="signal peptide" evidence="2">
    <location>
        <begin position="1"/>
        <end position="24"/>
    </location>
</feature>
<accession>A0ABV3L9W6</accession>
<feature type="chain" id="PRO_5046239680" evidence="2">
    <location>
        <begin position="25"/>
        <end position="201"/>
    </location>
</feature>
<protein>
    <submittedName>
        <fullName evidence="3">VPLPA-CTERM sorting domain-containing protein</fullName>
    </submittedName>
</protein>
<dbReference type="Proteomes" id="UP001553161">
    <property type="component" value="Unassembled WGS sequence"/>
</dbReference>
<proteinExistence type="predicted"/>
<evidence type="ECO:0000256" key="1">
    <source>
        <dbReference type="SAM" id="Phobius"/>
    </source>
</evidence>
<keyword evidence="1" id="KW-1133">Transmembrane helix</keyword>
<dbReference type="RefSeq" id="WP_366193722.1">
    <property type="nucleotide sequence ID" value="NZ_JBFBVU010000018.1"/>
</dbReference>
<comment type="caution">
    <text evidence="3">The sequence shown here is derived from an EMBL/GenBank/DDBJ whole genome shotgun (WGS) entry which is preliminary data.</text>
</comment>
<evidence type="ECO:0000313" key="4">
    <source>
        <dbReference type="Proteomes" id="UP001553161"/>
    </source>
</evidence>
<reference evidence="3 4" key="1">
    <citation type="submission" date="2024-07" db="EMBL/GenBank/DDBJ databases">
        <authorList>
            <person name="Kang M."/>
        </authorList>
    </citation>
    <scope>NUCLEOTIDE SEQUENCE [LARGE SCALE GENOMIC DNA]</scope>
    <source>
        <strain evidence="3 4">DFM31</strain>
    </source>
</reference>
<keyword evidence="4" id="KW-1185">Reference proteome</keyword>
<dbReference type="EMBL" id="JBFBVU010000018">
    <property type="protein sequence ID" value="MEV8467837.1"/>
    <property type="molecule type" value="Genomic_DNA"/>
</dbReference>